<dbReference type="EMBL" id="CP011005">
    <property type="protein sequence ID" value="AJT41126.1"/>
    <property type="molecule type" value="Genomic_DNA"/>
</dbReference>
<evidence type="ECO:0000313" key="4">
    <source>
        <dbReference type="Proteomes" id="UP000061839"/>
    </source>
</evidence>
<feature type="active site" description="Proton donor/acceptor" evidence="1">
    <location>
        <position position="82"/>
    </location>
</feature>
<feature type="binding site" evidence="2">
    <location>
        <begin position="8"/>
        <end position="15"/>
    </location>
    <ligand>
        <name>substrate</name>
    </ligand>
</feature>
<dbReference type="CDD" id="cd07067">
    <property type="entry name" value="HP_PGM_like"/>
    <property type="match status" value="1"/>
</dbReference>
<accession>A0A0D4BYF7</accession>
<evidence type="ECO:0000256" key="2">
    <source>
        <dbReference type="PIRSR" id="PIRSR613078-2"/>
    </source>
</evidence>
<dbReference type="AlphaFoldDB" id="A0A0D4BYF7"/>
<dbReference type="InterPro" id="IPR013078">
    <property type="entry name" value="His_Pase_superF_clade-1"/>
</dbReference>
<feature type="active site" description="Tele-phosphohistidine intermediate" evidence="1">
    <location>
        <position position="9"/>
    </location>
</feature>
<dbReference type="Proteomes" id="UP000061839">
    <property type="component" value="Chromosome"/>
</dbReference>
<dbReference type="GO" id="GO:0005737">
    <property type="term" value="C:cytoplasm"/>
    <property type="evidence" value="ECO:0007669"/>
    <property type="project" value="TreeGrafter"/>
</dbReference>
<dbReference type="PATRIC" id="fig|1618207.4.peg.1140"/>
<dbReference type="RefSeq" id="WP_045074248.1">
    <property type="nucleotide sequence ID" value="NZ_CP011005.1"/>
</dbReference>
<keyword evidence="4" id="KW-1185">Reference proteome</keyword>
<organism evidence="3 4">
    <name type="scientific">Psychromicrobium lacuslunae</name>
    <dbReference type="NCBI Taxonomy" id="1618207"/>
    <lineage>
        <taxon>Bacteria</taxon>
        <taxon>Bacillati</taxon>
        <taxon>Actinomycetota</taxon>
        <taxon>Actinomycetes</taxon>
        <taxon>Micrococcales</taxon>
        <taxon>Micrococcaceae</taxon>
        <taxon>Psychromicrobium</taxon>
    </lineage>
</organism>
<dbReference type="InterPro" id="IPR050275">
    <property type="entry name" value="PGM_Phosphatase"/>
</dbReference>
<reference evidence="3 4" key="1">
    <citation type="journal article" date="2015" name="Genome Announc.">
        <title>Complete Genome Sequencing of Protease-Producing Novel Arthrobacter sp. Strain IHBB 11108 Using PacBio Single-Molecule Real-Time Sequencing Technology.</title>
        <authorList>
            <person name="Kiran S."/>
            <person name="Swarnkar M.K."/>
            <person name="Pal M."/>
            <person name="Thakur R."/>
            <person name="Tewari R."/>
            <person name="Singh A.K."/>
            <person name="Gulati A."/>
        </authorList>
    </citation>
    <scope>NUCLEOTIDE SEQUENCE [LARGE SCALE GENOMIC DNA]</scope>
    <source>
        <strain evidence="3 4">IHBB 11108</strain>
    </source>
</reference>
<evidence type="ECO:0000313" key="3">
    <source>
        <dbReference type="EMBL" id="AJT41126.1"/>
    </source>
</evidence>
<dbReference type="PANTHER" id="PTHR48100">
    <property type="entry name" value="BROAD-SPECIFICITY PHOSPHATASE YOR283W-RELATED"/>
    <property type="match status" value="1"/>
</dbReference>
<feature type="binding site" evidence="2">
    <location>
        <position position="58"/>
    </location>
    <ligand>
        <name>substrate</name>
    </ligand>
</feature>
<evidence type="ECO:0000256" key="1">
    <source>
        <dbReference type="PIRSR" id="PIRSR613078-1"/>
    </source>
</evidence>
<protein>
    <submittedName>
        <fullName evidence="3">Phosphoglycerate mutase</fullName>
    </submittedName>
</protein>
<dbReference type="SMART" id="SM00855">
    <property type="entry name" value="PGAM"/>
    <property type="match status" value="1"/>
</dbReference>
<dbReference type="STRING" id="1618207.UM93_05610"/>
<dbReference type="GO" id="GO:0016791">
    <property type="term" value="F:phosphatase activity"/>
    <property type="evidence" value="ECO:0007669"/>
    <property type="project" value="TreeGrafter"/>
</dbReference>
<dbReference type="Gene3D" id="3.40.50.1240">
    <property type="entry name" value="Phosphoglycerate mutase-like"/>
    <property type="match status" value="1"/>
</dbReference>
<proteinExistence type="predicted"/>
<gene>
    <name evidence="3" type="ORF">UM93_05610</name>
</gene>
<sequence>MSRVLFWRHGQTAWNQAGRFQGQTDIALDEVGHEQARRAAKLLASLAPTAILSSDLQRTQQTAGYLAAATSLTPHTDARLRETYAGSWEGLSFAQIDAQFPQESQAWKTGAVDVRPGGGETRLEVGARVSAAVNEAVAGLAAEELLIVVTHGGAIRSGLSALLQLPTDFWGVLSGAANCQWSVLEEHQGPLRWRLTEHNAGSLPEPVVLQEG</sequence>
<dbReference type="SUPFAM" id="SSF53254">
    <property type="entry name" value="Phosphoglycerate mutase-like"/>
    <property type="match status" value="1"/>
</dbReference>
<name>A0A0D4BYF7_9MICC</name>
<dbReference type="HOGENOM" id="CLU_033323_9_5_11"/>
<dbReference type="OrthoDB" id="4697614at2"/>
<dbReference type="KEGG" id="ari:UM93_05610"/>
<dbReference type="Pfam" id="PF00300">
    <property type="entry name" value="His_Phos_1"/>
    <property type="match status" value="1"/>
</dbReference>
<dbReference type="InterPro" id="IPR029033">
    <property type="entry name" value="His_PPase_superfam"/>
</dbReference>
<dbReference type="PANTHER" id="PTHR48100:SF62">
    <property type="entry name" value="GLUCOSYL-3-PHOSPHOGLYCERATE PHOSPHATASE"/>
    <property type="match status" value="1"/>
</dbReference>